<dbReference type="InterPro" id="IPR036250">
    <property type="entry name" value="AcylCo_DH-like_C"/>
</dbReference>
<dbReference type="Proteomes" id="UP001595443">
    <property type="component" value="Unassembled WGS sequence"/>
</dbReference>
<sequence>MLLTVRAWNEAGRALAVWTALQMDLSRHHPDAELRAAADGFVAQLTPVVKAALSDFGL</sequence>
<keyword evidence="2" id="KW-1185">Reference proteome</keyword>
<gene>
    <name evidence="1" type="ORF">ACFOES_06555</name>
</gene>
<name>A0ABV7AFF5_9RHOB</name>
<protein>
    <submittedName>
        <fullName evidence="1">Uncharacterized protein</fullName>
    </submittedName>
</protein>
<reference evidence="2" key="1">
    <citation type="journal article" date="2019" name="Int. J. Syst. Evol. Microbiol.">
        <title>The Global Catalogue of Microorganisms (GCM) 10K type strain sequencing project: providing services to taxonomists for standard genome sequencing and annotation.</title>
        <authorList>
            <consortium name="The Broad Institute Genomics Platform"/>
            <consortium name="The Broad Institute Genome Sequencing Center for Infectious Disease"/>
            <person name="Wu L."/>
            <person name="Ma J."/>
        </authorList>
    </citation>
    <scope>NUCLEOTIDE SEQUENCE [LARGE SCALE GENOMIC DNA]</scope>
    <source>
        <strain evidence="2">KCTC 62192</strain>
    </source>
</reference>
<dbReference type="EMBL" id="JBHRSK010000004">
    <property type="protein sequence ID" value="MFC2967747.1"/>
    <property type="molecule type" value="Genomic_DNA"/>
</dbReference>
<accession>A0ABV7AFF5</accession>
<evidence type="ECO:0000313" key="2">
    <source>
        <dbReference type="Proteomes" id="UP001595443"/>
    </source>
</evidence>
<comment type="caution">
    <text evidence="1">The sequence shown here is derived from an EMBL/GenBank/DDBJ whole genome shotgun (WGS) entry which is preliminary data.</text>
</comment>
<dbReference type="SUPFAM" id="SSF47203">
    <property type="entry name" value="Acyl-CoA dehydrogenase C-terminal domain-like"/>
    <property type="match status" value="1"/>
</dbReference>
<evidence type="ECO:0000313" key="1">
    <source>
        <dbReference type="EMBL" id="MFC2967747.1"/>
    </source>
</evidence>
<organism evidence="1 2">
    <name type="scientific">Acidimangrovimonas pyrenivorans</name>
    <dbReference type="NCBI Taxonomy" id="2030798"/>
    <lineage>
        <taxon>Bacteria</taxon>
        <taxon>Pseudomonadati</taxon>
        <taxon>Pseudomonadota</taxon>
        <taxon>Alphaproteobacteria</taxon>
        <taxon>Rhodobacterales</taxon>
        <taxon>Paracoccaceae</taxon>
        <taxon>Acidimangrovimonas</taxon>
    </lineage>
</organism>
<proteinExistence type="predicted"/>
<dbReference type="RefSeq" id="WP_377832395.1">
    <property type="nucleotide sequence ID" value="NZ_JBHRSK010000004.1"/>
</dbReference>